<dbReference type="Gene3D" id="3.90.25.10">
    <property type="entry name" value="UDP-galactose 4-epimerase, domain 1"/>
    <property type="match status" value="1"/>
</dbReference>
<evidence type="ECO:0000313" key="2">
    <source>
        <dbReference type="EMBL" id="PIZ10402.1"/>
    </source>
</evidence>
<comment type="caution">
    <text evidence="2">The sequence shown here is derived from an EMBL/GenBank/DDBJ whole genome shotgun (WGS) entry which is preliminary data.</text>
</comment>
<dbReference type="InterPro" id="IPR036291">
    <property type="entry name" value="NAD(P)-bd_dom_sf"/>
</dbReference>
<organism evidence="2 3">
    <name type="scientific">Candidatus Falkowbacteria bacterium CG_4_10_14_0_8_um_filter_41_36</name>
    <dbReference type="NCBI Taxonomy" id="1974556"/>
    <lineage>
        <taxon>Bacteria</taxon>
        <taxon>Candidatus Falkowiibacteriota</taxon>
    </lineage>
</organism>
<name>A0A2M7RY85_9BACT</name>
<dbReference type="GO" id="GO:0050577">
    <property type="term" value="F:GDP-L-fucose synthase activity"/>
    <property type="evidence" value="ECO:0007669"/>
    <property type="project" value="TreeGrafter"/>
</dbReference>
<gene>
    <name evidence="2" type="ORF">COY54_01605</name>
</gene>
<dbReference type="PANTHER" id="PTHR43238">
    <property type="entry name" value="GDP-L-FUCOSE SYNTHASE"/>
    <property type="match status" value="1"/>
</dbReference>
<dbReference type="EMBL" id="PFMP01000041">
    <property type="protein sequence ID" value="PIZ10402.1"/>
    <property type="molecule type" value="Genomic_DNA"/>
</dbReference>
<evidence type="ECO:0000313" key="3">
    <source>
        <dbReference type="Proteomes" id="UP000230105"/>
    </source>
</evidence>
<proteinExistence type="predicted"/>
<reference evidence="3" key="1">
    <citation type="submission" date="2017-09" db="EMBL/GenBank/DDBJ databases">
        <title>Depth-based differentiation of microbial function through sediment-hosted aquifers and enrichment of novel symbionts in the deep terrestrial subsurface.</title>
        <authorList>
            <person name="Probst A.J."/>
            <person name="Ladd B."/>
            <person name="Jarett J.K."/>
            <person name="Geller-Mcgrath D.E."/>
            <person name="Sieber C.M.K."/>
            <person name="Emerson J.B."/>
            <person name="Anantharaman K."/>
            <person name="Thomas B.C."/>
            <person name="Malmstrom R."/>
            <person name="Stieglmeier M."/>
            <person name="Klingl A."/>
            <person name="Woyke T."/>
            <person name="Ryan C.M."/>
            <person name="Banfield J.F."/>
        </authorList>
    </citation>
    <scope>NUCLEOTIDE SEQUENCE [LARGE SCALE GENOMIC DNA]</scope>
</reference>
<dbReference type="PANTHER" id="PTHR43238:SF1">
    <property type="entry name" value="GDP-L-FUCOSE SYNTHASE"/>
    <property type="match status" value="1"/>
</dbReference>
<feature type="non-terminal residue" evidence="2">
    <location>
        <position position="186"/>
    </location>
</feature>
<protein>
    <submittedName>
        <fullName evidence="2">GDP-fucose synthetase</fullName>
    </submittedName>
</protein>
<dbReference type="Proteomes" id="UP000230105">
    <property type="component" value="Unassembled WGS sequence"/>
</dbReference>
<dbReference type="Pfam" id="PF01370">
    <property type="entry name" value="Epimerase"/>
    <property type="match status" value="1"/>
</dbReference>
<evidence type="ECO:0000259" key="1">
    <source>
        <dbReference type="Pfam" id="PF01370"/>
    </source>
</evidence>
<dbReference type="AlphaFoldDB" id="A0A2M7RY85"/>
<sequence>MMNLNSKITVFGGSGLVGSAMVRGLIKQGYTNVDEPNSQTVNLLDKGQVEEYFKTKQPEFIFMIAGLVGGIYGNMTRPADFLYKNSMMILNVMEAIKDFSPKTKILYTGSTCIYPKDNPQPINEDRFMAGKLEETNKGYAVAKGLGVVACELYRKQYNINAIAVMPTNMYGPNDTYDLQNGHMIPS</sequence>
<feature type="domain" description="NAD-dependent epimerase/dehydratase" evidence="1">
    <location>
        <begin position="8"/>
        <end position="185"/>
    </location>
</feature>
<dbReference type="SUPFAM" id="SSF51735">
    <property type="entry name" value="NAD(P)-binding Rossmann-fold domains"/>
    <property type="match status" value="1"/>
</dbReference>
<accession>A0A2M7RY85</accession>
<dbReference type="Gene3D" id="3.40.50.720">
    <property type="entry name" value="NAD(P)-binding Rossmann-like Domain"/>
    <property type="match status" value="1"/>
</dbReference>
<dbReference type="InterPro" id="IPR001509">
    <property type="entry name" value="Epimerase_deHydtase"/>
</dbReference>